<feature type="region of interest" description="Disordered" evidence="1">
    <location>
        <begin position="1"/>
        <end position="31"/>
    </location>
</feature>
<reference evidence="2" key="2">
    <citation type="submission" date="2015-06" db="UniProtKB">
        <authorList>
            <consortium name="EnsemblPlants"/>
        </authorList>
    </citation>
    <scope>IDENTIFICATION</scope>
</reference>
<evidence type="ECO:0000313" key="2">
    <source>
        <dbReference type="EnsemblPlants" id="ORUFI07G22870.1"/>
    </source>
</evidence>
<dbReference type="Gramene" id="ORUFI07G22870.1">
    <property type="protein sequence ID" value="ORUFI07G22870.1"/>
    <property type="gene ID" value="ORUFI07G22870"/>
</dbReference>
<feature type="region of interest" description="Disordered" evidence="1">
    <location>
        <begin position="95"/>
        <end position="114"/>
    </location>
</feature>
<keyword evidence="3" id="KW-1185">Reference proteome</keyword>
<evidence type="ECO:0008006" key="4">
    <source>
        <dbReference type="Google" id="ProtNLM"/>
    </source>
</evidence>
<dbReference type="EnsemblPlants" id="ORUFI07G22870.1">
    <property type="protein sequence ID" value="ORUFI07G22870.1"/>
    <property type="gene ID" value="ORUFI07G22870"/>
</dbReference>
<protein>
    <recommendedName>
        <fullName evidence="4">DC1 domain-containing protein</fullName>
    </recommendedName>
</protein>
<dbReference type="HOGENOM" id="CLU_084328_0_0_1"/>
<proteinExistence type="predicted"/>
<dbReference type="AlphaFoldDB" id="A0A0E0QB45"/>
<evidence type="ECO:0000313" key="3">
    <source>
        <dbReference type="Proteomes" id="UP000008022"/>
    </source>
</evidence>
<sequence>MAAASGNHLTESRTHFAHPQHPLIKTQYGGGGERQPIIVTGAGYRCDHCDFDIHEAKACANFFPEKMITPPPNFFGHPWSHINLTLRQITADHGERPCAGVPSSTATSPTAARRSVAGEFAAHPVAHDAAGRDPQPAPPGARTHPLRAHLVVVPERPVHTRRDGPGLLRLPPRLLHMRTRHYRCGGGCMFVLHIGGCVSGVPPTTTPEQSSSGREDDVGAAAAPAPAIVARFLDRRGRGLAEQQLAADFQLPMAWWTSLTPCKLRWARVINY</sequence>
<reference evidence="3" key="1">
    <citation type="submission" date="2013-06" db="EMBL/GenBank/DDBJ databases">
        <authorList>
            <person name="Zhao Q."/>
        </authorList>
    </citation>
    <scope>NUCLEOTIDE SEQUENCE</scope>
    <source>
        <strain evidence="3">cv. W1943</strain>
    </source>
</reference>
<name>A0A0E0QB45_ORYRU</name>
<accession>A0A0E0QB45</accession>
<dbReference type="Proteomes" id="UP000008022">
    <property type="component" value="Unassembled WGS sequence"/>
</dbReference>
<evidence type="ECO:0000256" key="1">
    <source>
        <dbReference type="SAM" id="MobiDB-lite"/>
    </source>
</evidence>
<organism evidence="2 3">
    <name type="scientific">Oryza rufipogon</name>
    <name type="common">Brownbeard rice</name>
    <name type="synonym">Asian wild rice</name>
    <dbReference type="NCBI Taxonomy" id="4529"/>
    <lineage>
        <taxon>Eukaryota</taxon>
        <taxon>Viridiplantae</taxon>
        <taxon>Streptophyta</taxon>
        <taxon>Embryophyta</taxon>
        <taxon>Tracheophyta</taxon>
        <taxon>Spermatophyta</taxon>
        <taxon>Magnoliopsida</taxon>
        <taxon>Liliopsida</taxon>
        <taxon>Poales</taxon>
        <taxon>Poaceae</taxon>
        <taxon>BOP clade</taxon>
        <taxon>Oryzoideae</taxon>
        <taxon>Oryzeae</taxon>
        <taxon>Oryzinae</taxon>
        <taxon>Oryza</taxon>
    </lineage>
</organism>